<organism evidence="5 6">
    <name type="scientific">Gelidibacter salicanalis</name>
    <dbReference type="NCBI Taxonomy" id="291193"/>
    <lineage>
        <taxon>Bacteria</taxon>
        <taxon>Pseudomonadati</taxon>
        <taxon>Bacteroidota</taxon>
        <taxon>Flavobacteriia</taxon>
        <taxon>Flavobacteriales</taxon>
        <taxon>Flavobacteriaceae</taxon>
        <taxon>Gelidibacter</taxon>
    </lineage>
</organism>
<evidence type="ECO:0000313" key="5">
    <source>
        <dbReference type="EMBL" id="TXE08549.1"/>
    </source>
</evidence>
<dbReference type="GO" id="GO:0015074">
    <property type="term" value="P:DNA integration"/>
    <property type="evidence" value="ECO:0007669"/>
    <property type="project" value="InterPro"/>
</dbReference>
<dbReference type="Proteomes" id="UP000321734">
    <property type="component" value="Unassembled WGS sequence"/>
</dbReference>
<dbReference type="SUPFAM" id="SSF56349">
    <property type="entry name" value="DNA breaking-rejoining enzymes"/>
    <property type="match status" value="1"/>
</dbReference>
<dbReference type="CDD" id="cd01185">
    <property type="entry name" value="INTN1_C_like"/>
    <property type="match status" value="1"/>
</dbReference>
<protein>
    <submittedName>
        <fullName evidence="5">Site-specific integrase</fullName>
    </submittedName>
</protein>
<gene>
    <name evidence="5" type="ORF">ES711_08585</name>
</gene>
<keyword evidence="3" id="KW-0233">DNA recombination</keyword>
<name>A0A5C7AL89_9FLAO</name>
<dbReference type="InterPro" id="IPR035386">
    <property type="entry name" value="Arm-DNA-bind_5"/>
</dbReference>
<dbReference type="Gene3D" id="1.10.150.130">
    <property type="match status" value="1"/>
</dbReference>
<keyword evidence="6" id="KW-1185">Reference proteome</keyword>
<evidence type="ECO:0000256" key="1">
    <source>
        <dbReference type="ARBA" id="ARBA00008857"/>
    </source>
</evidence>
<dbReference type="GO" id="GO:0003677">
    <property type="term" value="F:DNA binding"/>
    <property type="evidence" value="ECO:0007669"/>
    <property type="project" value="UniProtKB-KW"/>
</dbReference>
<dbReference type="InterPro" id="IPR010998">
    <property type="entry name" value="Integrase_recombinase_N"/>
</dbReference>
<accession>A0A5C7AL89</accession>
<dbReference type="Pfam" id="PF13102">
    <property type="entry name" value="Phage_int_SAM_5"/>
    <property type="match status" value="1"/>
</dbReference>
<dbReference type="InterPro" id="IPR002104">
    <property type="entry name" value="Integrase_catalytic"/>
</dbReference>
<dbReference type="InterPro" id="IPR025269">
    <property type="entry name" value="SAM-like_dom"/>
</dbReference>
<dbReference type="Gene3D" id="1.10.443.10">
    <property type="entry name" value="Intergrase catalytic core"/>
    <property type="match status" value="1"/>
</dbReference>
<dbReference type="RefSeq" id="WP_146892607.1">
    <property type="nucleotide sequence ID" value="NZ_VORX01000003.1"/>
</dbReference>
<evidence type="ECO:0000259" key="4">
    <source>
        <dbReference type="PROSITE" id="PS51898"/>
    </source>
</evidence>
<dbReference type="GO" id="GO:0006310">
    <property type="term" value="P:DNA recombination"/>
    <property type="evidence" value="ECO:0007669"/>
    <property type="project" value="UniProtKB-KW"/>
</dbReference>
<dbReference type="AlphaFoldDB" id="A0A5C7AL89"/>
<dbReference type="EMBL" id="VORX01000003">
    <property type="protein sequence ID" value="TXE08549.1"/>
    <property type="molecule type" value="Genomic_DNA"/>
</dbReference>
<dbReference type="PANTHER" id="PTHR30349">
    <property type="entry name" value="PHAGE INTEGRASE-RELATED"/>
    <property type="match status" value="1"/>
</dbReference>
<comment type="similarity">
    <text evidence="1">Belongs to the 'phage' integrase family.</text>
</comment>
<dbReference type="PROSITE" id="PS51898">
    <property type="entry name" value="TYR_RECOMBINASE"/>
    <property type="match status" value="1"/>
</dbReference>
<sequence length="401" mass="47287">MNKNKLSIRFVIVKAKINKNNKCPLSCRLTYLEKRHAFNTGLFVNPKFWVSKNQQVLSTSSQHDYLNKQLQLIALKLNQSFLELQINQNEFTVRDVYKQYKGETIQKEYDTVQFFQEFLTSQEKLIGKEIKFVTWKKFDYVKNDVQSFIKWKFKVSDYPLKSLQLQFLYDFQYYLMVEKNQKQITINKSLQRFRKPIKIAIAEGFLEKDPFLLYKAKTVKPIVVFLDTDELSRLEFKVFDHPKLQLVKNLFIFSCYTGLAYHEIANLESKHIIKGFDGNLWIEMMREKTSKPFSVPLLPKAIEVLNIYQNCIGRIFPKISNQRYNTYLKEIAALTGIDKNLTTHTARKTFASTVLLYNDVPMEIVSELLGHSNMKITQDSYGKIVQRKISIEIEKLKKNLQ</sequence>
<dbReference type="PANTHER" id="PTHR30349:SF64">
    <property type="entry name" value="PROPHAGE INTEGRASE INTD-RELATED"/>
    <property type="match status" value="1"/>
</dbReference>
<dbReference type="Pfam" id="PF00589">
    <property type="entry name" value="Phage_integrase"/>
    <property type="match status" value="1"/>
</dbReference>
<dbReference type="InterPro" id="IPR013762">
    <property type="entry name" value="Integrase-like_cat_sf"/>
</dbReference>
<dbReference type="InterPro" id="IPR011010">
    <property type="entry name" value="DNA_brk_join_enz"/>
</dbReference>
<evidence type="ECO:0000256" key="2">
    <source>
        <dbReference type="ARBA" id="ARBA00023125"/>
    </source>
</evidence>
<comment type="caution">
    <text evidence="5">The sequence shown here is derived from an EMBL/GenBank/DDBJ whole genome shotgun (WGS) entry which is preliminary data.</text>
</comment>
<proteinExistence type="inferred from homology"/>
<evidence type="ECO:0000256" key="3">
    <source>
        <dbReference type="ARBA" id="ARBA00023172"/>
    </source>
</evidence>
<keyword evidence="2" id="KW-0238">DNA-binding</keyword>
<dbReference type="InterPro" id="IPR050090">
    <property type="entry name" value="Tyrosine_recombinase_XerCD"/>
</dbReference>
<dbReference type="OrthoDB" id="1098628at2"/>
<evidence type="ECO:0000313" key="6">
    <source>
        <dbReference type="Proteomes" id="UP000321734"/>
    </source>
</evidence>
<feature type="domain" description="Tyr recombinase" evidence="4">
    <location>
        <begin position="221"/>
        <end position="398"/>
    </location>
</feature>
<dbReference type="Pfam" id="PF17293">
    <property type="entry name" value="Arm-DNA-bind_5"/>
    <property type="match status" value="1"/>
</dbReference>
<reference evidence="5 6" key="1">
    <citation type="submission" date="2019-08" db="EMBL/GenBank/DDBJ databases">
        <title>Genome sequence of Gelidibacter salicanalis IC162T.</title>
        <authorList>
            <person name="Bowman J.P."/>
        </authorList>
    </citation>
    <scope>NUCLEOTIDE SEQUENCE [LARGE SCALE GENOMIC DNA]</scope>
    <source>
        <strain evidence="5 6">IC162</strain>
    </source>
</reference>